<sequence>MINNQAIAEGTARRFIRIRNVTPAMRTQYPKMTSQLTTV</sequence>
<evidence type="ECO:0000313" key="1">
    <source>
        <dbReference type="EMBL" id="VEA33851.1"/>
    </source>
</evidence>
<evidence type="ECO:0000313" key="2">
    <source>
        <dbReference type="Proteomes" id="UP000277214"/>
    </source>
</evidence>
<dbReference type="Proteomes" id="UP000277214">
    <property type="component" value="Chromosome 1"/>
</dbReference>
<gene>
    <name evidence="1" type="ORF">NCTC8272_01252</name>
</gene>
<organism evidence="1 2">
    <name type="scientific">Salmonella enterica I</name>
    <dbReference type="NCBI Taxonomy" id="59201"/>
    <lineage>
        <taxon>Bacteria</taxon>
        <taxon>Pseudomonadati</taxon>
        <taxon>Pseudomonadota</taxon>
        <taxon>Gammaproteobacteria</taxon>
        <taxon>Enterobacterales</taxon>
        <taxon>Enterobacteriaceae</taxon>
        <taxon>Salmonella</taxon>
    </lineage>
</organism>
<proteinExistence type="predicted"/>
<reference evidence="1 2" key="1">
    <citation type="submission" date="2018-12" db="EMBL/GenBank/DDBJ databases">
        <authorList>
            <consortium name="Pathogen Informatics"/>
        </authorList>
    </citation>
    <scope>NUCLEOTIDE SEQUENCE [LARGE SCALE GENOMIC DNA]</scope>
    <source>
        <strain evidence="1 2">NCTC8272</strain>
    </source>
</reference>
<name>A0A2X5ESA8_SALET</name>
<dbReference type="EMBL" id="LR134149">
    <property type="protein sequence ID" value="VEA33851.1"/>
    <property type="molecule type" value="Genomic_DNA"/>
</dbReference>
<accession>A0A2X5ESA8</accession>
<protein>
    <submittedName>
        <fullName evidence="1">Uncharacterized protein</fullName>
    </submittedName>
</protein>
<dbReference type="AlphaFoldDB" id="A0A2X5ESA8"/>